<dbReference type="GO" id="GO:0004540">
    <property type="term" value="F:RNA nuclease activity"/>
    <property type="evidence" value="ECO:0007669"/>
    <property type="project" value="InterPro"/>
</dbReference>
<accession>A0A9E7PPE2</accession>
<dbReference type="GeneID" id="74308828"/>
<dbReference type="PANTHER" id="PTHR34139">
    <property type="entry name" value="UPF0331 PROTEIN MJ0127"/>
    <property type="match status" value="1"/>
</dbReference>
<dbReference type="InterPro" id="IPR051813">
    <property type="entry name" value="HepT_RNase_toxin"/>
</dbReference>
<dbReference type="RefSeq" id="WP_257742570.1">
    <property type="nucleotide sequence ID" value="NZ_CP096115.1"/>
</dbReference>
<keyword evidence="2" id="KW-1277">Toxin-antitoxin system</keyword>
<keyword evidence="3" id="KW-0540">Nuclease</keyword>
<organism evidence="6 7">
    <name type="scientific">Methanoplanus endosymbiosus</name>
    <dbReference type="NCBI Taxonomy" id="33865"/>
    <lineage>
        <taxon>Archaea</taxon>
        <taxon>Methanobacteriati</taxon>
        <taxon>Methanobacteriota</taxon>
        <taxon>Stenosarchaea group</taxon>
        <taxon>Methanomicrobia</taxon>
        <taxon>Methanomicrobiales</taxon>
        <taxon>Methanomicrobiaceae</taxon>
        <taxon>Methanoplanus</taxon>
    </lineage>
</organism>
<sequence length="110" mass="12780">MRKNRIADDYFNDIITAIEKIESFVGDTTEDDFALDEKTQFAVIRGLEIIGEAVKKIPPENKEKYPKVPWKELAGMRDKLIHAYFGVNIEIVWLTVKEDLPEIKKIISER</sequence>
<dbReference type="GO" id="GO:0110001">
    <property type="term" value="C:toxin-antitoxin complex"/>
    <property type="evidence" value="ECO:0007669"/>
    <property type="project" value="InterPro"/>
</dbReference>
<dbReference type="EMBL" id="CP096115">
    <property type="protein sequence ID" value="UUX92421.1"/>
    <property type="molecule type" value="Genomic_DNA"/>
</dbReference>
<protein>
    <submittedName>
        <fullName evidence="6">DUF86 domain-containing protein</fullName>
    </submittedName>
</protein>
<evidence type="ECO:0000256" key="4">
    <source>
        <dbReference type="ARBA" id="ARBA00022741"/>
    </source>
</evidence>
<evidence type="ECO:0000256" key="1">
    <source>
        <dbReference type="ARBA" id="ARBA00022553"/>
    </source>
</evidence>
<dbReference type="Proteomes" id="UP001060368">
    <property type="component" value="Chromosome"/>
</dbReference>
<dbReference type="GO" id="GO:0016787">
    <property type="term" value="F:hydrolase activity"/>
    <property type="evidence" value="ECO:0007669"/>
    <property type="project" value="UniProtKB-KW"/>
</dbReference>
<keyword evidence="4" id="KW-0547">Nucleotide-binding</keyword>
<keyword evidence="7" id="KW-1185">Reference proteome</keyword>
<keyword evidence="5" id="KW-0378">Hydrolase</keyword>
<proteinExistence type="predicted"/>
<evidence type="ECO:0000256" key="3">
    <source>
        <dbReference type="ARBA" id="ARBA00022722"/>
    </source>
</evidence>
<dbReference type="PANTHER" id="PTHR34139:SF1">
    <property type="entry name" value="RNASE MJ1380-RELATED"/>
    <property type="match status" value="1"/>
</dbReference>
<dbReference type="KEGG" id="mend:L6E24_13950"/>
<evidence type="ECO:0000313" key="6">
    <source>
        <dbReference type="EMBL" id="UUX92421.1"/>
    </source>
</evidence>
<name>A0A9E7PPE2_9EURY</name>
<gene>
    <name evidence="6" type="ORF">L6E24_13950</name>
</gene>
<reference evidence="6" key="1">
    <citation type="submission" date="2022-04" db="EMBL/GenBank/DDBJ databases">
        <title>Complete genome of Methanoplanus endosymbiosus DSM 3599.</title>
        <authorList>
            <person name="Chen S.-C."/>
            <person name="You Y.-T."/>
            <person name="Zhou Y.-Z."/>
            <person name="Lai M.-C."/>
        </authorList>
    </citation>
    <scope>NUCLEOTIDE SEQUENCE</scope>
    <source>
        <strain evidence="6">DSM 3599</strain>
    </source>
</reference>
<evidence type="ECO:0000256" key="5">
    <source>
        <dbReference type="ARBA" id="ARBA00022801"/>
    </source>
</evidence>
<evidence type="ECO:0000313" key="7">
    <source>
        <dbReference type="Proteomes" id="UP001060368"/>
    </source>
</evidence>
<dbReference type="GO" id="GO:0000166">
    <property type="term" value="F:nucleotide binding"/>
    <property type="evidence" value="ECO:0007669"/>
    <property type="project" value="UniProtKB-KW"/>
</dbReference>
<keyword evidence="1" id="KW-0597">Phosphoprotein</keyword>
<dbReference type="AlphaFoldDB" id="A0A9E7PPE2"/>
<dbReference type="InterPro" id="IPR008201">
    <property type="entry name" value="HepT-like"/>
</dbReference>
<dbReference type="Pfam" id="PF01934">
    <property type="entry name" value="HepT-like"/>
    <property type="match status" value="1"/>
</dbReference>
<evidence type="ECO:0000256" key="2">
    <source>
        <dbReference type="ARBA" id="ARBA00022649"/>
    </source>
</evidence>